<sequence>MVLSEVGSAEKVESTPGTTQEPEAAIDHPVCCLPSTSNIYNVPIDLAVDLSQLEIALVKELAEKTKLKESKVINLQNEESKLKRYWKTSKTNFDKLSLLQIQKSEVAAKKQVLESNLQSIIMEKGVVENSIVILQKQRMEHISLVEAAEKDAVEAEENYEEAVQEPKS</sequence>
<evidence type="ECO:0000256" key="1">
    <source>
        <dbReference type="SAM" id="Coils"/>
    </source>
</evidence>
<evidence type="ECO:0000313" key="3">
    <source>
        <dbReference type="EMBL" id="EGT32899.1"/>
    </source>
</evidence>
<evidence type="ECO:0000256" key="2">
    <source>
        <dbReference type="SAM" id="MobiDB-lite"/>
    </source>
</evidence>
<feature type="region of interest" description="Disordered" evidence="2">
    <location>
        <begin position="1"/>
        <end position="23"/>
    </location>
</feature>
<reference evidence="4" key="1">
    <citation type="submission" date="2011-07" db="EMBL/GenBank/DDBJ databases">
        <authorList>
            <consortium name="Caenorhabditis brenneri Sequencing and Analysis Consortium"/>
            <person name="Wilson R.K."/>
        </authorList>
    </citation>
    <scope>NUCLEOTIDE SEQUENCE [LARGE SCALE GENOMIC DNA]</scope>
    <source>
        <strain evidence="4">PB2801</strain>
    </source>
</reference>
<dbReference type="InParanoid" id="G0NKC2"/>
<name>G0NKC2_CAEBE</name>
<keyword evidence="4" id="KW-1185">Reference proteome</keyword>
<evidence type="ECO:0000313" key="4">
    <source>
        <dbReference type="Proteomes" id="UP000008068"/>
    </source>
</evidence>
<gene>
    <name evidence="3" type="ORF">CAEBREN_00327</name>
</gene>
<feature type="coiled-coil region" evidence="1">
    <location>
        <begin position="138"/>
        <end position="165"/>
    </location>
</feature>
<dbReference type="AlphaFoldDB" id="G0NKC2"/>
<organism evidence="4">
    <name type="scientific">Caenorhabditis brenneri</name>
    <name type="common">Nematode worm</name>
    <dbReference type="NCBI Taxonomy" id="135651"/>
    <lineage>
        <taxon>Eukaryota</taxon>
        <taxon>Metazoa</taxon>
        <taxon>Ecdysozoa</taxon>
        <taxon>Nematoda</taxon>
        <taxon>Chromadorea</taxon>
        <taxon>Rhabditida</taxon>
        <taxon>Rhabditina</taxon>
        <taxon>Rhabditomorpha</taxon>
        <taxon>Rhabditoidea</taxon>
        <taxon>Rhabditidae</taxon>
        <taxon>Peloderinae</taxon>
        <taxon>Caenorhabditis</taxon>
    </lineage>
</organism>
<dbReference type="Proteomes" id="UP000008068">
    <property type="component" value="Unassembled WGS sequence"/>
</dbReference>
<accession>G0NKC2</accession>
<dbReference type="EMBL" id="GL379899">
    <property type="protein sequence ID" value="EGT32899.1"/>
    <property type="molecule type" value="Genomic_DNA"/>
</dbReference>
<protein>
    <submittedName>
        <fullName evidence="3">Uncharacterized protein</fullName>
    </submittedName>
</protein>
<dbReference type="HOGENOM" id="CLU_1587943_0_0_1"/>
<keyword evidence="1" id="KW-0175">Coiled coil</keyword>
<proteinExistence type="predicted"/>